<dbReference type="Proteomes" id="UP000030690">
    <property type="component" value="Unassembled WGS sequence"/>
</dbReference>
<evidence type="ECO:0000313" key="1">
    <source>
        <dbReference type="EMBL" id="ETW17893.1"/>
    </source>
</evidence>
<evidence type="ECO:0000313" key="2">
    <source>
        <dbReference type="Proteomes" id="UP000030690"/>
    </source>
</evidence>
<dbReference type="AlphaFoldDB" id="A0A024V4F1"/>
<protein>
    <submittedName>
        <fullName evidence="1">Uncharacterized protein</fullName>
    </submittedName>
</protein>
<reference evidence="1 2" key="1">
    <citation type="submission" date="2013-02" db="EMBL/GenBank/DDBJ databases">
        <title>The Genome Annotation of Plasmodium falciparum Vietnam Oak-Knoll (FVO).</title>
        <authorList>
            <consortium name="The Broad Institute Genome Sequencing Platform"/>
            <consortium name="The Broad Institute Genome Sequencing Center for Infectious Disease"/>
            <person name="Neafsey D."/>
            <person name="Hoffman S."/>
            <person name="Volkman S."/>
            <person name="Rosenthal P."/>
            <person name="Walker B."/>
            <person name="Young S.K."/>
            <person name="Zeng Q."/>
            <person name="Gargeya S."/>
            <person name="Fitzgerald M."/>
            <person name="Haas B."/>
            <person name="Abouelleil A."/>
            <person name="Allen A.W."/>
            <person name="Alvarado L."/>
            <person name="Arachchi H.M."/>
            <person name="Berlin A.M."/>
            <person name="Chapman S.B."/>
            <person name="Gainer-Dewar J."/>
            <person name="Goldberg J."/>
            <person name="Griggs A."/>
            <person name="Gujja S."/>
            <person name="Hansen M."/>
            <person name="Howarth C."/>
            <person name="Imamovic A."/>
            <person name="Ireland A."/>
            <person name="Larimer J."/>
            <person name="McCowan C."/>
            <person name="Murphy C."/>
            <person name="Pearson M."/>
            <person name="Poon T.W."/>
            <person name="Priest M."/>
            <person name="Roberts A."/>
            <person name="Saif S."/>
            <person name="Shea T."/>
            <person name="Sisk P."/>
            <person name="Sykes S."/>
            <person name="Wortman J."/>
            <person name="Nusbaum C."/>
            <person name="Birren B."/>
        </authorList>
    </citation>
    <scope>NUCLEOTIDE SEQUENCE [LARGE SCALE GENOMIC DNA]</scope>
    <source>
        <strain evidence="2">Vietnam Oak-Knoll (FVO)</strain>
    </source>
</reference>
<dbReference type="EMBL" id="KI925085">
    <property type="protein sequence ID" value="ETW17893.1"/>
    <property type="molecule type" value="Genomic_DNA"/>
</dbReference>
<accession>A0A024V4F1</accession>
<proteinExistence type="predicted"/>
<reference evidence="1 2" key="2">
    <citation type="submission" date="2013-02" db="EMBL/GenBank/DDBJ databases">
        <title>The Genome Sequence of Plasmodium falciparum Vietnam Oak-Knoll (FVO).</title>
        <authorList>
            <consortium name="The Broad Institute Genome Sequencing Platform"/>
            <consortium name="The Broad Institute Genome Sequencing Center for Infectious Disease"/>
            <person name="Neafsey D."/>
            <person name="Cheeseman I."/>
            <person name="Volkman S."/>
            <person name="Adams J."/>
            <person name="Walker B."/>
            <person name="Young S.K."/>
            <person name="Zeng Q."/>
            <person name="Gargeya S."/>
            <person name="Fitzgerald M."/>
            <person name="Haas B."/>
            <person name="Abouelleil A."/>
            <person name="Alvarado L."/>
            <person name="Arachchi H.M."/>
            <person name="Berlin A.M."/>
            <person name="Chapman S.B."/>
            <person name="Dewar J."/>
            <person name="Goldberg J."/>
            <person name="Griggs A."/>
            <person name="Gujja S."/>
            <person name="Hansen M."/>
            <person name="Howarth C."/>
            <person name="Imamovic A."/>
            <person name="Larimer J."/>
            <person name="McCowan C."/>
            <person name="Murphy C."/>
            <person name="Neiman D."/>
            <person name="Pearson M."/>
            <person name="Priest M."/>
            <person name="Roberts A."/>
            <person name="Saif S."/>
            <person name="Shea T."/>
            <person name="Sisk P."/>
            <person name="Sykes S."/>
            <person name="Wortman J."/>
            <person name="Nusbaum C."/>
            <person name="Birren B."/>
        </authorList>
    </citation>
    <scope>NUCLEOTIDE SEQUENCE [LARGE SCALE GENOMIC DNA]</scope>
    <source>
        <strain evidence="2">Vietnam Oak-Knoll (FVO)</strain>
    </source>
</reference>
<name>A0A024V4F1_PLAFA</name>
<gene>
    <name evidence="1" type="ORF">PFFVO_03118</name>
</gene>
<sequence>MNDMRKNDIPFDNDLDVYIQRNAIGVSIDNDLN</sequence>
<organism evidence="1 2">
    <name type="scientific">Plasmodium falciparum Vietnam Oak-Knoll</name>
    <name type="common">FVO</name>
    <dbReference type="NCBI Taxonomy" id="1036723"/>
    <lineage>
        <taxon>Eukaryota</taxon>
        <taxon>Sar</taxon>
        <taxon>Alveolata</taxon>
        <taxon>Apicomplexa</taxon>
        <taxon>Aconoidasida</taxon>
        <taxon>Haemosporida</taxon>
        <taxon>Plasmodiidae</taxon>
        <taxon>Plasmodium</taxon>
        <taxon>Plasmodium (Laverania)</taxon>
    </lineage>
</organism>